<keyword evidence="2" id="KW-1185">Reference proteome</keyword>
<sequence length="109" mass="12361">MAAFNDYCIVCEKLLDGPDIYCSDACRQRDTVGKVRALTEPLLKSPLIPAQKDEPSELDELNLPVCETLVVPRHMGHFEELYPMSEASDEQTAADNYKLWLEKYKLLLG</sequence>
<reference evidence="1 2" key="1">
    <citation type="submission" date="2024-05" db="EMBL/GenBank/DDBJ databases">
        <title>Long read based assembly of the Candida bracarensis genome reveals expanded adhesin content.</title>
        <authorList>
            <person name="Marcet-Houben M."/>
            <person name="Ksiezopolska E."/>
            <person name="Gabaldon T."/>
        </authorList>
    </citation>
    <scope>NUCLEOTIDE SEQUENCE [LARGE SCALE GENOMIC DNA]</scope>
    <source>
        <strain evidence="1 2">CBM6</strain>
    </source>
</reference>
<gene>
    <name evidence="1" type="ORF">RNJ44_00238</name>
</gene>
<organism evidence="1 2">
    <name type="scientific">Nakaseomyces bracarensis</name>
    <dbReference type="NCBI Taxonomy" id="273131"/>
    <lineage>
        <taxon>Eukaryota</taxon>
        <taxon>Fungi</taxon>
        <taxon>Dikarya</taxon>
        <taxon>Ascomycota</taxon>
        <taxon>Saccharomycotina</taxon>
        <taxon>Saccharomycetes</taxon>
        <taxon>Saccharomycetales</taxon>
        <taxon>Saccharomycetaceae</taxon>
        <taxon>Nakaseomyces</taxon>
    </lineage>
</organism>
<name>A0ABR4NTA3_9SACH</name>
<proteinExistence type="predicted"/>
<evidence type="ECO:0000313" key="2">
    <source>
        <dbReference type="Proteomes" id="UP001623330"/>
    </source>
</evidence>
<evidence type="ECO:0000313" key="1">
    <source>
        <dbReference type="EMBL" id="KAL3231703.1"/>
    </source>
</evidence>
<dbReference type="InterPro" id="IPR024368">
    <property type="entry name" value="Ecl1/2/3"/>
</dbReference>
<comment type="caution">
    <text evidence="1">The sequence shown here is derived from an EMBL/GenBank/DDBJ whole genome shotgun (WGS) entry which is preliminary data.</text>
</comment>
<protein>
    <submittedName>
        <fullName evidence="1">Life-span regulatory factor</fullName>
    </submittedName>
</protein>
<accession>A0ABR4NTA3</accession>
<dbReference type="EMBL" id="JBEVYD010000006">
    <property type="protein sequence ID" value="KAL3231703.1"/>
    <property type="molecule type" value="Genomic_DNA"/>
</dbReference>
<dbReference type="Proteomes" id="UP001623330">
    <property type="component" value="Unassembled WGS sequence"/>
</dbReference>
<dbReference type="Pfam" id="PF12855">
    <property type="entry name" value="Ecl1"/>
    <property type="match status" value="1"/>
</dbReference>